<dbReference type="SMART" id="SM00387">
    <property type="entry name" value="HATPase_c"/>
    <property type="match status" value="1"/>
</dbReference>
<dbReference type="CDD" id="cd00075">
    <property type="entry name" value="HATPase"/>
    <property type="match status" value="1"/>
</dbReference>
<evidence type="ECO:0000313" key="5">
    <source>
        <dbReference type="EMBL" id="PRC92583.1"/>
    </source>
</evidence>
<dbReference type="EC" id="2.7.13.3" evidence="2"/>
<dbReference type="Gene3D" id="1.10.287.130">
    <property type="match status" value="1"/>
</dbReference>
<dbReference type="InterPro" id="IPR004358">
    <property type="entry name" value="Sig_transdc_His_kin-like_C"/>
</dbReference>
<dbReference type="PANTHER" id="PTHR43065:SF47">
    <property type="match status" value="1"/>
</dbReference>
<dbReference type="Pfam" id="PF08447">
    <property type="entry name" value="PAS_3"/>
    <property type="match status" value="1"/>
</dbReference>
<dbReference type="Proteomes" id="UP000237839">
    <property type="component" value="Unassembled WGS sequence"/>
</dbReference>
<dbReference type="InterPro" id="IPR035965">
    <property type="entry name" value="PAS-like_dom_sf"/>
</dbReference>
<dbReference type="InterPro" id="IPR001610">
    <property type="entry name" value="PAC"/>
</dbReference>
<dbReference type="RefSeq" id="WP_105532399.1">
    <property type="nucleotide sequence ID" value="NZ_PUGF01000012.1"/>
</dbReference>
<gene>
    <name evidence="5" type="ORF">S2091_2638</name>
</gene>
<dbReference type="PRINTS" id="PR00344">
    <property type="entry name" value="BCTRLSENSOR"/>
</dbReference>
<dbReference type="OrthoDB" id="9812260at2"/>
<reference evidence="5 6" key="1">
    <citation type="submission" date="2018-02" db="EMBL/GenBank/DDBJ databases">
        <title>Solimicrobium silvestre gen. nov., sp. nov., isolated from alpine forest soil.</title>
        <authorList>
            <person name="Margesin R."/>
            <person name="Albuquerque L."/>
            <person name="Zhang D.-C."/>
            <person name="Froufe H.J.C."/>
            <person name="Severino R."/>
            <person name="Roxo I."/>
            <person name="Egas C."/>
            <person name="Da Costa M.S."/>
        </authorList>
    </citation>
    <scope>NUCLEOTIDE SEQUENCE [LARGE SCALE GENOMIC DNA]</scope>
    <source>
        <strain evidence="5 6">S20-91</strain>
    </source>
</reference>
<dbReference type="SMART" id="SM00086">
    <property type="entry name" value="PAC"/>
    <property type="match status" value="1"/>
</dbReference>
<sequence>MKKVHKDAEPDLSRSTQLLASALEWSHTGAWDIDLVDKTANRTREHDLIFGYDALLPEWTYDMFIEHVLPEDRADVNCLFQKAIEEQTVWRFECRIRRADGVVRWIFAAGGHQCAPDGVMRRMAGIVQDITERKQAEMAIHTLNATLERRVAERTAELEATLESLRLSQQELARSETKAMLSMLVASVSHELNSPIGNSVLAATMLSTLTQKMRESIENGNIKRSDLNTMLVDIETGTSLIERNLKRAEDLLNSLRQVAADQASEQRRKFDLAHTIKEIIDTLSPSLKRQKHRIEMNIPDGIMMDSEPGPLGQIVINIINNAYLHAFENRTDCVLTIDADIVDDWVTLRFADNGVGIPDENLKKLFQIFYSTKIGNGGTGLGMAIVQNLVTKTLGGDIAVQSNVGVGTRFDIRLPMVLPEATSKVQ</sequence>
<dbReference type="InterPro" id="IPR005467">
    <property type="entry name" value="His_kinase_dom"/>
</dbReference>
<feature type="domain" description="Histidine kinase" evidence="3">
    <location>
        <begin position="187"/>
        <end position="418"/>
    </location>
</feature>
<proteinExistence type="predicted"/>
<protein>
    <recommendedName>
        <fullName evidence="2">histidine kinase</fullName>
        <ecNumber evidence="2">2.7.13.3</ecNumber>
    </recommendedName>
</protein>
<evidence type="ECO:0000313" key="6">
    <source>
        <dbReference type="Proteomes" id="UP000237839"/>
    </source>
</evidence>
<comment type="catalytic activity">
    <reaction evidence="1">
        <text>ATP + protein L-histidine = ADP + protein N-phospho-L-histidine.</text>
        <dbReference type="EC" id="2.7.13.3"/>
    </reaction>
</comment>
<accession>A0A2S9GXZ1</accession>
<evidence type="ECO:0000256" key="2">
    <source>
        <dbReference type="ARBA" id="ARBA00012438"/>
    </source>
</evidence>
<dbReference type="Pfam" id="PF02518">
    <property type="entry name" value="HATPase_c"/>
    <property type="match status" value="1"/>
</dbReference>
<evidence type="ECO:0000259" key="4">
    <source>
        <dbReference type="PROSITE" id="PS50113"/>
    </source>
</evidence>
<dbReference type="InterPro" id="IPR036890">
    <property type="entry name" value="HATPase_C_sf"/>
</dbReference>
<evidence type="ECO:0000259" key="3">
    <source>
        <dbReference type="PROSITE" id="PS50109"/>
    </source>
</evidence>
<evidence type="ECO:0000256" key="1">
    <source>
        <dbReference type="ARBA" id="ARBA00000085"/>
    </source>
</evidence>
<dbReference type="InterPro" id="IPR013655">
    <property type="entry name" value="PAS_fold_3"/>
</dbReference>
<comment type="caution">
    <text evidence="5">The sequence shown here is derived from an EMBL/GenBank/DDBJ whole genome shotgun (WGS) entry which is preliminary data.</text>
</comment>
<dbReference type="Gene3D" id="2.10.70.100">
    <property type="match status" value="1"/>
</dbReference>
<dbReference type="CDD" id="cd00130">
    <property type="entry name" value="PAS"/>
    <property type="match status" value="1"/>
</dbReference>
<keyword evidence="6" id="KW-1185">Reference proteome</keyword>
<dbReference type="InterPro" id="IPR000700">
    <property type="entry name" value="PAS-assoc_C"/>
</dbReference>
<dbReference type="Gene3D" id="3.30.450.20">
    <property type="entry name" value="PAS domain"/>
    <property type="match status" value="1"/>
</dbReference>
<dbReference type="PROSITE" id="PS50109">
    <property type="entry name" value="HIS_KIN"/>
    <property type="match status" value="1"/>
</dbReference>
<dbReference type="AlphaFoldDB" id="A0A2S9GXZ1"/>
<dbReference type="Gene3D" id="3.30.565.10">
    <property type="entry name" value="Histidine kinase-like ATPase, C-terminal domain"/>
    <property type="match status" value="1"/>
</dbReference>
<dbReference type="InterPro" id="IPR003594">
    <property type="entry name" value="HATPase_dom"/>
</dbReference>
<dbReference type="SUPFAM" id="SSF55874">
    <property type="entry name" value="ATPase domain of HSP90 chaperone/DNA topoisomerase II/histidine kinase"/>
    <property type="match status" value="1"/>
</dbReference>
<dbReference type="InterPro" id="IPR000014">
    <property type="entry name" value="PAS"/>
</dbReference>
<feature type="domain" description="PAC" evidence="4">
    <location>
        <begin position="90"/>
        <end position="142"/>
    </location>
</feature>
<dbReference type="EMBL" id="PUGF01000012">
    <property type="protein sequence ID" value="PRC92583.1"/>
    <property type="molecule type" value="Genomic_DNA"/>
</dbReference>
<dbReference type="PANTHER" id="PTHR43065">
    <property type="entry name" value="SENSOR HISTIDINE KINASE"/>
    <property type="match status" value="1"/>
</dbReference>
<dbReference type="NCBIfam" id="TIGR00229">
    <property type="entry name" value="sensory_box"/>
    <property type="match status" value="1"/>
</dbReference>
<dbReference type="GO" id="GO:0004673">
    <property type="term" value="F:protein histidine kinase activity"/>
    <property type="evidence" value="ECO:0007669"/>
    <property type="project" value="UniProtKB-EC"/>
</dbReference>
<dbReference type="SUPFAM" id="SSF55785">
    <property type="entry name" value="PYP-like sensor domain (PAS domain)"/>
    <property type="match status" value="1"/>
</dbReference>
<name>A0A2S9GXZ1_9BURK</name>
<dbReference type="PROSITE" id="PS50113">
    <property type="entry name" value="PAC"/>
    <property type="match status" value="1"/>
</dbReference>
<organism evidence="5 6">
    <name type="scientific">Solimicrobium silvestre</name>
    <dbReference type="NCBI Taxonomy" id="2099400"/>
    <lineage>
        <taxon>Bacteria</taxon>
        <taxon>Pseudomonadati</taxon>
        <taxon>Pseudomonadota</taxon>
        <taxon>Betaproteobacteria</taxon>
        <taxon>Burkholderiales</taxon>
        <taxon>Oxalobacteraceae</taxon>
        <taxon>Solimicrobium</taxon>
    </lineage>
</organism>